<dbReference type="InterPro" id="IPR001387">
    <property type="entry name" value="Cro/C1-type_HTH"/>
</dbReference>
<dbReference type="HOGENOM" id="CLU_085376_1_4_5"/>
<evidence type="ECO:0000313" key="4">
    <source>
        <dbReference type="Proteomes" id="UP000000361"/>
    </source>
</evidence>
<feature type="domain" description="HTH cro/C1-type" evidence="2">
    <location>
        <begin position="31"/>
        <end position="85"/>
    </location>
</feature>
<dbReference type="Pfam" id="PF01381">
    <property type="entry name" value="HTH_3"/>
    <property type="match status" value="1"/>
</dbReference>
<dbReference type="CDD" id="cd00093">
    <property type="entry name" value="HTH_XRE"/>
    <property type="match status" value="1"/>
</dbReference>
<dbReference type="AlphaFoldDB" id="A1BAD5"/>
<dbReference type="KEGG" id="pde:Pden_4415"/>
<dbReference type="InterPro" id="IPR014710">
    <property type="entry name" value="RmlC-like_jellyroll"/>
</dbReference>
<keyword evidence="4" id="KW-1185">Reference proteome</keyword>
<dbReference type="SUPFAM" id="SSF47413">
    <property type="entry name" value="lambda repressor-like DNA-binding domains"/>
    <property type="match status" value="1"/>
</dbReference>
<dbReference type="PANTHER" id="PTHR46797">
    <property type="entry name" value="HTH-TYPE TRANSCRIPTIONAL REGULATOR"/>
    <property type="match status" value="1"/>
</dbReference>
<dbReference type="Pfam" id="PF07883">
    <property type="entry name" value="Cupin_2"/>
    <property type="match status" value="1"/>
</dbReference>
<dbReference type="CDD" id="cd02209">
    <property type="entry name" value="cupin_XRE_C"/>
    <property type="match status" value="1"/>
</dbReference>
<dbReference type="InterPro" id="IPR050807">
    <property type="entry name" value="TransReg_Diox_bact_type"/>
</dbReference>
<dbReference type="Gene3D" id="2.60.120.10">
    <property type="entry name" value="Jelly Rolls"/>
    <property type="match status" value="1"/>
</dbReference>
<proteinExistence type="predicted"/>
<dbReference type="eggNOG" id="COG0662">
    <property type="taxonomic scope" value="Bacteria"/>
</dbReference>
<dbReference type="InterPro" id="IPR013096">
    <property type="entry name" value="Cupin_2"/>
</dbReference>
<dbReference type="Gene3D" id="1.10.260.40">
    <property type="entry name" value="lambda repressor-like DNA-binding domains"/>
    <property type="match status" value="1"/>
</dbReference>
<dbReference type="InterPro" id="IPR010982">
    <property type="entry name" value="Lambda_DNA-bd_dom_sf"/>
</dbReference>
<dbReference type="GO" id="GO:0005829">
    <property type="term" value="C:cytosol"/>
    <property type="evidence" value="ECO:0007669"/>
    <property type="project" value="TreeGrafter"/>
</dbReference>
<dbReference type="SMART" id="SM00530">
    <property type="entry name" value="HTH_XRE"/>
    <property type="match status" value="1"/>
</dbReference>
<name>A1BAD5_PARDP</name>
<dbReference type="SUPFAM" id="SSF51182">
    <property type="entry name" value="RmlC-like cupins"/>
    <property type="match status" value="1"/>
</dbReference>
<dbReference type="PANTHER" id="PTHR46797:SF11">
    <property type="entry name" value="HTH-TYPE TRANSCRIPTIONAL REGULATOR PUUR"/>
    <property type="match status" value="1"/>
</dbReference>
<dbReference type="STRING" id="318586.Pden_4415"/>
<evidence type="ECO:0000256" key="1">
    <source>
        <dbReference type="ARBA" id="ARBA00023125"/>
    </source>
</evidence>
<evidence type="ECO:0000259" key="2">
    <source>
        <dbReference type="PROSITE" id="PS50943"/>
    </source>
</evidence>
<dbReference type="EMBL" id="CP000490">
    <property type="protein sequence ID" value="ABL72479.1"/>
    <property type="molecule type" value="Genomic_DNA"/>
</dbReference>
<dbReference type="Proteomes" id="UP000000361">
    <property type="component" value="Chromosome 2"/>
</dbReference>
<sequence length="213" mass="23069">MRNWRAIPGPDTLSQNGIGARMSDFDVGARLKELRSAANMSQRQLAEASGVPHGQVSMIETGRSSPSVASLRKILGGLGVTMSEFFEPDLPQSPQPFFTPAELRDLTSRLYSAAQGPVGRMTLRQVGDARLHNLQILHERYEPGADTGETMLAHHGSEGGIVVAGEIELTVADQTRVLKAGDSYLFASTQPHRFRNVSDREAVVVSACTPPYL</sequence>
<reference evidence="4" key="1">
    <citation type="submission" date="2006-12" db="EMBL/GenBank/DDBJ databases">
        <title>Complete sequence of chromosome 2 of Paracoccus denitrificans PD1222.</title>
        <authorList>
            <person name="Copeland A."/>
            <person name="Lucas S."/>
            <person name="Lapidus A."/>
            <person name="Barry K."/>
            <person name="Detter J.C."/>
            <person name="Glavina del Rio T."/>
            <person name="Hammon N."/>
            <person name="Israni S."/>
            <person name="Dalin E."/>
            <person name="Tice H."/>
            <person name="Pitluck S."/>
            <person name="Munk A.C."/>
            <person name="Brettin T."/>
            <person name="Bruce D."/>
            <person name="Han C."/>
            <person name="Tapia R."/>
            <person name="Gilna P."/>
            <person name="Schmutz J."/>
            <person name="Larimer F."/>
            <person name="Land M."/>
            <person name="Hauser L."/>
            <person name="Kyrpides N."/>
            <person name="Lykidis A."/>
            <person name="Spiro S."/>
            <person name="Richardson D.J."/>
            <person name="Moir J.W.B."/>
            <person name="Ferguson S.J."/>
            <person name="van Spanning R.J.M."/>
            <person name="Richardson P."/>
        </authorList>
    </citation>
    <scope>NUCLEOTIDE SEQUENCE [LARGE SCALE GENOMIC DNA]</scope>
    <source>
        <strain evidence="4">Pd 1222</strain>
    </source>
</reference>
<dbReference type="InterPro" id="IPR011051">
    <property type="entry name" value="RmlC_Cupin_sf"/>
</dbReference>
<organism evidence="3 4">
    <name type="scientific">Paracoccus denitrificans (strain Pd 1222)</name>
    <dbReference type="NCBI Taxonomy" id="318586"/>
    <lineage>
        <taxon>Bacteria</taxon>
        <taxon>Pseudomonadati</taxon>
        <taxon>Pseudomonadota</taxon>
        <taxon>Alphaproteobacteria</taxon>
        <taxon>Rhodobacterales</taxon>
        <taxon>Paracoccaceae</taxon>
        <taxon>Paracoccus</taxon>
    </lineage>
</organism>
<protein>
    <submittedName>
        <fullName evidence="3">Transcriptional regulator, XRE family</fullName>
    </submittedName>
</protein>
<dbReference type="PROSITE" id="PS50943">
    <property type="entry name" value="HTH_CROC1"/>
    <property type="match status" value="1"/>
</dbReference>
<dbReference type="EnsemblBacteria" id="ABL72479">
    <property type="protein sequence ID" value="ABL72479"/>
    <property type="gene ID" value="Pden_4415"/>
</dbReference>
<gene>
    <name evidence="3" type="ordered locus">Pden_4415</name>
</gene>
<dbReference type="GO" id="GO:0003677">
    <property type="term" value="F:DNA binding"/>
    <property type="evidence" value="ECO:0007669"/>
    <property type="project" value="UniProtKB-KW"/>
</dbReference>
<dbReference type="GO" id="GO:0003700">
    <property type="term" value="F:DNA-binding transcription factor activity"/>
    <property type="evidence" value="ECO:0007669"/>
    <property type="project" value="TreeGrafter"/>
</dbReference>
<accession>A1BAD5</accession>
<dbReference type="eggNOG" id="COG1396">
    <property type="taxonomic scope" value="Bacteria"/>
</dbReference>
<keyword evidence="1" id="KW-0238">DNA-binding</keyword>
<evidence type="ECO:0000313" key="3">
    <source>
        <dbReference type="EMBL" id="ABL72479.1"/>
    </source>
</evidence>